<name>A0A1G8GX23_9ACTN</name>
<organism evidence="2 3">
    <name type="scientific">Sinosporangium album</name>
    <dbReference type="NCBI Taxonomy" id="504805"/>
    <lineage>
        <taxon>Bacteria</taxon>
        <taxon>Bacillati</taxon>
        <taxon>Actinomycetota</taxon>
        <taxon>Actinomycetes</taxon>
        <taxon>Streptosporangiales</taxon>
        <taxon>Streptosporangiaceae</taxon>
        <taxon>Sinosporangium</taxon>
    </lineage>
</organism>
<keyword evidence="1" id="KW-0732">Signal</keyword>
<dbReference type="AlphaFoldDB" id="A0A1G8GX23"/>
<proteinExistence type="predicted"/>
<protein>
    <submittedName>
        <fullName evidence="2">Uncharacterized protein</fullName>
    </submittedName>
</protein>
<dbReference type="Proteomes" id="UP000198923">
    <property type="component" value="Unassembled WGS sequence"/>
</dbReference>
<dbReference type="RefSeq" id="WP_093173621.1">
    <property type="nucleotide sequence ID" value="NZ_FNCN01000029.1"/>
</dbReference>
<evidence type="ECO:0000313" key="3">
    <source>
        <dbReference type="Proteomes" id="UP000198923"/>
    </source>
</evidence>
<sequence>MLRRVLTLAAGVALAGAVAATPAQAASLNPVERQYSPIHAGSYCMANVSPSSFVMLYRSTGLVCLLGGGSVPVNPTAVCQWFNPGATILNAYPGYSESLMCRLIPA</sequence>
<dbReference type="EMBL" id="FNCN01000029">
    <property type="protein sequence ID" value="SDH98932.1"/>
    <property type="molecule type" value="Genomic_DNA"/>
</dbReference>
<feature type="chain" id="PRO_5011752928" evidence="1">
    <location>
        <begin position="26"/>
        <end position="106"/>
    </location>
</feature>
<reference evidence="2 3" key="1">
    <citation type="submission" date="2016-10" db="EMBL/GenBank/DDBJ databases">
        <authorList>
            <person name="de Groot N.N."/>
        </authorList>
    </citation>
    <scope>NUCLEOTIDE SEQUENCE [LARGE SCALE GENOMIC DNA]</scope>
    <source>
        <strain evidence="2 3">CPCC 201354</strain>
    </source>
</reference>
<keyword evidence="3" id="KW-1185">Reference proteome</keyword>
<evidence type="ECO:0000313" key="2">
    <source>
        <dbReference type="EMBL" id="SDH98932.1"/>
    </source>
</evidence>
<accession>A0A1G8GX23</accession>
<gene>
    <name evidence="2" type="ORF">SAMN05421505_12955</name>
</gene>
<feature type="signal peptide" evidence="1">
    <location>
        <begin position="1"/>
        <end position="25"/>
    </location>
</feature>
<evidence type="ECO:0000256" key="1">
    <source>
        <dbReference type="SAM" id="SignalP"/>
    </source>
</evidence>